<evidence type="ECO:0000313" key="1">
    <source>
        <dbReference type="EMBL" id="PIR99238.1"/>
    </source>
</evidence>
<name>A0A2H0VJI4_9BACT</name>
<evidence type="ECO:0000313" key="2">
    <source>
        <dbReference type="Proteomes" id="UP000230796"/>
    </source>
</evidence>
<sequence>MNTEQQIGCPKCGAPGFGGTCAYCGTIAETDESKVKVEKVHEQKNGELPAYLRMDEDGVMRFAPIVTDEETEEPVYHNYEDSIATDLEGRDGQILIAGTDSQKLTATRNGDDRTVTFRMEILTDKGQAAVDDYQRTSVALDEFPTGFMRIHPMNERVGSGIAPREYAKNPFFRFYRKISGVGLLPEDFESGNFFEVQPDKLVIESISLDLSGGRQETLHDLVSTSASLMGRLE</sequence>
<reference evidence="2" key="1">
    <citation type="submission" date="2017-09" db="EMBL/GenBank/DDBJ databases">
        <title>Depth-based differentiation of microbial function through sediment-hosted aquifers and enrichment of novel symbionts in the deep terrestrial subsurface.</title>
        <authorList>
            <person name="Probst A.J."/>
            <person name="Ladd B."/>
            <person name="Jarett J.K."/>
            <person name="Geller-Mcgrath D.E."/>
            <person name="Sieber C.M.K."/>
            <person name="Emerson J.B."/>
            <person name="Anantharaman K."/>
            <person name="Thomas B.C."/>
            <person name="Malmstrom R."/>
            <person name="Stieglmeier M."/>
            <person name="Klingl A."/>
            <person name="Woyke T."/>
            <person name="Ryan C.M."/>
            <person name="Banfield J.F."/>
        </authorList>
    </citation>
    <scope>NUCLEOTIDE SEQUENCE [LARGE SCALE GENOMIC DNA]</scope>
</reference>
<organism evidence="1 2">
    <name type="scientific">Candidatus Collierbacteria bacterium CG10_big_fil_rev_8_21_14_0_10_44_9</name>
    <dbReference type="NCBI Taxonomy" id="1974535"/>
    <lineage>
        <taxon>Bacteria</taxon>
        <taxon>Candidatus Collieribacteriota</taxon>
    </lineage>
</organism>
<dbReference type="Proteomes" id="UP000230796">
    <property type="component" value="Unassembled WGS sequence"/>
</dbReference>
<dbReference type="EMBL" id="PFAF01000006">
    <property type="protein sequence ID" value="PIR99238.1"/>
    <property type="molecule type" value="Genomic_DNA"/>
</dbReference>
<proteinExistence type="predicted"/>
<protein>
    <submittedName>
        <fullName evidence="1">Uncharacterized protein</fullName>
    </submittedName>
</protein>
<accession>A0A2H0VJI4</accession>
<dbReference type="AlphaFoldDB" id="A0A2H0VJI4"/>
<comment type="caution">
    <text evidence="1">The sequence shown here is derived from an EMBL/GenBank/DDBJ whole genome shotgun (WGS) entry which is preliminary data.</text>
</comment>
<gene>
    <name evidence="1" type="ORF">COT87_00495</name>
</gene>